<dbReference type="RefSeq" id="XP_075088386.1">
    <property type="nucleotide sequence ID" value="XM_075232285.1"/>
</dbReference>
<reference evidence="2" key="2">
    <citation type="submission" date="2025-08" db="UniProtKB">
        <authorList>
            <consortium name="RefSeq"/>
        </authorList>
    </citation>
    <scope>IDENTIFICATION</scope>
    <source>
        <tissue evidence="2">Leaf</tissue>
    </source>
</reference>
<protein>
    <submittedName>
        <fullName evidence="2">Uncharacterized protein LOC142170386</fullName>
    </submittedName>
</protein>
<sequence>MITESSFVQPVVPLFDRHYDHWMMLMENFLPSKEYWGLVEDGIPAATEGMTDAQKKNIDDQRLKDLKPKNFLFQALDRSVLETILKKETAKDIWDSMKQKYQGNTRVKREQLQSLRKEFKILHMKVGEIVNEFFARTLTIANKLKTNGEDKGDAGVVENILRSMTPKFNYVCMSSIVADEQALKIAHGEQSGGRGQGFGRGGREKGRGRFDKATVECYNYHKLGHFQWECPQKEKVTNYAETQGEMLLMAYVDSGDDNNEAT</sequence>
<evidence type="ECO:0000313" key="2">
    <source>
        <dbReference type="RefSeq" id="XP_075088386.1"/>
    </source>
</evidence>
<keyword evidence="1" id="KW-1185">Reference proteome</keyword>
<gene>
    <name evidence="2" type="primary">LOC142170386</name>
</gene>
<name>A0AC58STR3_TOBAC</name>
<accession>A0AC58STR3</accession>
<reference evidence="1" key="1">
    <citation type="journal article" date="2014" name="Nat. Commun.">
        <title>The tobacco genome sequence and its comparison with those of tomato and potato.</title>
        <authorList>
            <person name="Sierro N."/>
            <person name="Battey J.N."/>
            <person name="Ouadi S."/>
            <person name="Bakaher N."/>
            <person name="Bovet L."/>
            <person name="Willig A."/>
            <person name="Goepfert S."/>
            <person name="Peitsch M.C."/>
            <person name="Ivanov N.V."/>
        </authorList>
    </citation>
    <scope>NUCLEOTIDE SEQUENCE [LARGE SCALE GENOMIC DNA]</scope>
</reference>
<organism evidence="1 2">
    <name type="scientific">Nicotiana tabacum</name>
    <name type="common">Common tobacco</name>
    <dbReference type="NCBI Taxonomy" id="4097"/>
    <lineage>
        <taxon>Eukaryota</taxon>
        <taxon>Viridiplantae</taxon>
        <taxon>Streptophyta</taxon>
        <taxon>Embryophyta</taxon>
        <taxon>Tracheophyta</taxon>
        <taxon>Spermatophyta</taxon>
        <taxon>Magnoliopsida</taxon>
        <taxon>eudicotyledons</taxon>
        <taxon>Gunneridae</taxon>
        <taxon>Pentapetalae</taxon>
        <taxon>asterids</taxon>
        <taxon>lamiids</taxon>
        <taxon>Solanales</taxon>
        <taxon>Solanaceae</taxon>
        <taxon>Nicotianoideae</taxon>
        <taxon>Nicotianeae</taxon>
        <taxon>Nicotiana</taxon>
    </lineage>
</organism>
<evidence type="ECO:0000313" key="1">
    <source>
        <dbReference type="Proteomes" id="UP000790787"/>
    </source>
</evidence>
<dbReference type="Proteomes" id="UP000790787">
    <property type="component" value="Chromosome 16"/>
</dbReference>
<proteinExistence type="predicted"/>